<feature type="region of interest" description="Disordered" evidence="1">
    <location>
        <begin position="317"/>
        <end position="356"/>
    </location>
</feature>
<gene>
    <name evidence="2" type="ORF">M427DRAFT_151196</name>
</gene>
<reference evidence="2 3" key="1">
    <citation type="journal article" date="2015" name="Genome Biol. Evol.">
        <title>Phylogenomic analyses indicate that early fungi evolved digesting cell walls of algal ancestors of land plants.</title>
        <authorList>
            <person name="Chang Y."/>
            <person name="Wang S."/>
            <person name="Sekimoto S."/>
            <person name="Aerts A.L."/>
            <person name="Choi C."/>
            <person name="Clum A."/>
            <person name="LaButti K.M."/>
            <person name="Lindquist E.A."/>
            <person name="Yee Ngan C."/>
            <person name="Ohm R.A."/>
            <person name="Salamov A.A."/>
            <person name="Grigoriev I.V."/>
            <person name="Spatafora J.W."/>
            <person name="Berbee M.L."/>
        </authorList>
    </citation>
    <scope>NUCLEOTIDE SEQUENCE [LARGE SCALE GENOMIC DNA]</scope>
    <source>
        <strain evidence="2 3">JEL478</strain>
    </source>
</reference>
<dbReference type="AlphaFoldDB" id="A0A139AZ03"/>
<accession>A0A139AZ03</accession>
<sequence>MGVADDDDDADEETEDLNFEQPKTYRVIWHHFYEHRQGVKPRTARSWNLDKLELLISEVYEERWESEERAQRVGQLVKLGRMVDTFFEFLQRRYQIPEIILRVAHDIIAALQRFDAMSVPASIFAHHLSGEEDALWKYIRLVDECLSRFEPLDLEAWREAARVVWPGREQATYEQIELEMVAYCKSLLSREKCVGHVVHMIREGLEPNYKFFYFSFIKSDAHSLGSLTVEDFHDTLSTLCPAVPSLAKRDLYAMAELDFLPDRRDQVCHERLAITASFLVLDTERRTGWRPVEMFNLDWQDVLNGQDDILDAVDADDEGAGQARRRSSLPPPPMVPVVTRQGGADQGPPELQAITE</sequence>
<organism evidence="2 3">
    <name type="scientific">Gonapodya prolifera (strain JEL478)</name>
    <name type="common">Monoblepharis prolifera</name>
    <dbReference type="NCBI Taxonomy" id="1344416"/>
    <lineage>
        <taxon>Eukaryota</taxon>
        <taxon>Fungi</taxon>
        <taxon>Fungi incertae sedis</taxon>
        <taxon>Chytridiomycota</taxon>
        <taxon>Chytridiomycota incertae sedis</taxon>
        <taxon>Monoblepharidomycetes</taxon>
        <taxon>Monoblepharidales</taxon>
        <taxon>Gonapodyaceae</taxon>
        <taxon>Gonapodya</taxon>
    </lineage>
</organism>
<name>A0A139AZ03_GONPJ</name>
<dbReference type="STRING" id="1344416.A0A139AZ03"/>
<dbReference type="EMBL" id="KQ965732">
    <property type="protein sequence ID" value="KXS21956.1"/>
    <property type="molecule type" value="Genomic_DNA"/>
</dbReference>
<keyword evidence="3" id="KW-1185">Reference proteome</keyword>
<dbReference type="Proteomes" id="UP000070544">
    <property type="component" value="Unassembled WGS sequence"/>
</dbReference>
<evidence type="ECO:0000313" key="3">
    <source>
        <dbReference type="Proteomes" id="UP000070544"/>
    </source>
</evidence>
<protein>
    <submittedName>
        <fullName evidence="2">Uncharacterized protein</fullName>
    </submittedName>
</protein>
<evidence type="ECO:0000256" key="1">
    <source>
        <dbReference type="SAM" id="MobiDB-lite"/>
    </source>
</evidence>
<proteinExistence type="predicted"/>
<dbReference type="OrthoDB" id="2142729at2759"/>
<evidence type="ECO:0000313" key="2">
    <source>
        <dbReference type="EMBL" id="KXS21956.1"/>
    </source>
</evidence>